<dbReference type="PATRIC" id="fig|1246626.3.peg.1237"/>
<dbReference type="SUPFAM" id="SSF49785">
    <property type="entry name" value="Galactose-binding domain-like"/>
    <property type="match status" value="1"/>
</dbReference>
<dbReference type="InterPro" id="IPR007119">
    <property type="entry name" value="Phage_tail_spike_N"/>
</dbReference>
<accession>A0A060LRD0</accession>
<dbReference type="Gene3D" id="2.60.120.260">
    <property type="entry name" value="Galactose-binding domain-like"/>
    <property type="match status" value="1"/>
</dbReference>
<dbReference type="InterPro" id="IPR008979">
    <property type="entry name" value="Galactose-bd-like_sf"/>
</dbReference>
<gene>
    <name evidence="3" type="ORF">BleG1_1253</name>
</gene>
<evidence type="ECO:0000256" key="1">
    <source>
        <dbReference type="SAM" id="Coils"/>
    </source>
</evidence>
<feature type="domain" description="Tail spike" evidence="2">
    <location>
        <begin position="97"/>
        <end position="364"/>
    </location>
</feature>
<organism evidence="3 4">
    <name type="scientific">Shouchella lehensis G1</name>
    <dbReference type="NCBI Taxonomy" id="1246626"/>
    <lineage>
        <taxon>Bacteria</taxon>
        <taxon>Bacillati</taxon>
        <taxon>Bacillota</taxon>
        <taxon>Bacilli</taxon>
        <taxon>Bacillales</taxon>
        <taxon>Bacillaceae</taxon>
        <taxon>Shouchella</taxon>
    </lineage>
</organism>
<dbReference type="InterPro" id="IPR036116">
    <property type="entry name" value="FN3_sf"/>
</dbReference>
<evidence type="ECO:0000313" key="3">
    <source>
        <dbReference type="EMBL" id="AIC93836.1"/>
    </source>
</evidence>
<reference evidence="3 4" key="1">
    <citation type="journal article" date="2014" name="Gene">
        <title>A comparative genomic analysis of the alkalitolerant soil bacterium Bacillus lehensis G1.</title>
        <authorList>
            <person name="Noor Y.M."/>
            <person name="Samsulrizal N.H."/>
            <person name="Jema'on N.A."/>
            <person name="Low K.O."/>
            <person name="Ramli A.N."/>
            <person name="Alias N.I."/>
            <person name="Damis S.I."/>
            <person name="Fuzi S.F."/>
            <person name="Isa M.N."/>
            <person name="Murad A.M."/>
            <person name="Raih M.F."/>
            <person name="Bakar F.D."/>
            <person name="Najimudin N."/>
            <person name="Mahadi N.M."/>
            <person name="Illias R.M."/>
        </authorList>
    </citation>
    <scope>NUCLEOTIDE SEQUENCE [LARGE SCALE GENOMIC DNA]</scope>
    <source>
        <strain evidence="3 4">G1</strain>
    </source>
</reference>
<name>A0A060LRD0_9BACI</name>
<dbReference type="Proteomes" id="UP000027142">
    <property type="component" value="Chromosome"/>
</dbReference>
<dbReference type="SUPFAM" id="SSF49265">
    <property type="entry name" value="Fibronectin type III"/>
    <property type="match status" value="1"/>
</dbReference>
<protein>
    <recommendedName>
        <fullName evidence="2">Tail spike domain-containing protein</fullName>
    </recommendedName>
</protein>
<sequence>MKEMYVLDQNDSLLTTIGEDNGLISALFREELNQLPDQPLRLTVDSASSSAQFVKEENQVVFRDKEGELRLYVIKEVDDHFSGTERQTYALCEPAFMELKEHLVKERSFKNANASVVLDYVLSGTRWRGQVDIDLGVQSIPLSFESSVDAIWSILRLWGGEFKDTITFSGNQITSRTIKILSRRGQYIGKRFEVDHDIQEIQRTVLSYPVTALYGQGASSDDQTTDFSEVTWQIKDGDPANKPKGQAWIGDEHALTRYGRPYDGKLLHREGVYTNSDIEDPETLLHATWEHLQRVKLAGSSLSAHRSITEQLSGYEHEKVSLGDTALAFDRMFTRPIEIQARVIAIEYDLMDVNRSATVEMGQFLSAHSYDDRLDQVIREINDNRGKWNQGNKPISPDRFPDILPDVPANVEATGGFQTVQIFWDFNIEAFYVQAYELFASEVKGFLPSPETLVYRGSLNGFNFIGETNKTYYFRVRAVNYHGRASNYSAEVEASTARVVTDDILFGPELAMKLRELNKEADIIGTDGIQFEQIANDALELIQQRAKDYSDQEIADVYSILTEELEKRIDRAQFDQEVRRIHQAIKDGEDALEEKEMQLKEEIGQLGEGLTSIEKHVTTEFEKVDGRLSATLSKGEVDELLTDKVDYTTYNQKMTTINASLEGIDFLVGETSGQVDQLTGEVTDLRDISSELSLNAEGFSTSIRQLQSEKRPTTNFAIGTYKPFVQTNWTNVNNQIVRVYNVSDRVLGKEVTISCKIKLKDIKSGSEGSSRLTLQWFENNPNAWHTIQSITNLSENREIEVTQTRQVNSNTTTIRLQLRADFIASGTVEITELMVTEGKRAAAWSPAFEDLIDAESYAERQTSLDSTLEGITGKVEETTNDLGTLTHTVGQFKQDLEGFSTSIGQVSKGLDSKVDTSIYDQRQTSLNVKLDEITGKVESTSNGLGTLTNTVSEFRQDLNGFSTSVRELQAQEIGGENLWNNPNDFSSLRAWDGSSLILNNQNQQINAWNTTEATRVRSSGGNTALKAVLTILNANDKVSNVPYTMSVWIRNNGSAVVNVNSNQGGVDIEPSGERRVSYTWTANSTSHIQFQLRSSSNLDVHIWRGQLERGNKLTGWKQPASSFVNTERYNQRETSLDATLKGITGRVSSTESGLGSVSSRVGALELTSERFNTRIGEITNELGGKVDLRGFTTPSTGDSHNGKWTRFARTRLHNRYNQAYAQIIFTGGNHGGSTGDYGSLYIRHKQQNSMGEPTIVDIGILDLKGQNINVNDFQGVVVANNQNEVLVDYYVRINRTYNAFTFTLLNNSNSSFEFTERGSWVTQQQLPSGTKHLGSSSDTSYGRISKAETAIEQNASEIRLRATRTSVDNLTGRVSTTEGSIRTMSDRINLRVEKDGIISAINISPEQVKINTSLLQIGSSDNLIPNGDFADETTSPHWIERGSWFIRKDSETSVNREGLPILEHRGNASADSRLCLGGNHPISVTSGEQYRYSIWVRPSNPTNQSSWNSLRLSIRTIDANGSYVSFSGERVHTNLPRTVWTLLEGTATIPNGAVRAGFFVRVMNDGNNPNYYFSQARLQKMHDATVIVNGSIMANHMSANSITAANGALANASITRANLQTSIITDAYIANGTIERASIRDGAIDNAKIANATITDGKIVSLSANKITAGEINAANINVVASGNGIIRMNRDGFAAFDNRNRRRILINVQNVGGIGSDPAVVRFFDPTGKNMGYIGANNENTYSIYSSGNTFIDSVGRIILRSHEFRIDPMSGSTSSRYWVIGRGTATGKSGHTPTLRPDTSGWGIVGTGNHRLWEVWTNHLHSFEQHQISTRAVKSNIEKLDIKHFAELIDHVKLYSFNYKREDGTLYDHKTYGVIAEDLPFEFLGQGEHLSLNINNFNTGVLAKVKMQDMELKEFRTEIELVKDDLSLLELENQLLRRDIEKLKE</sequence>
<dbReference type="OrthoDB" id="2240714at2"/>
<proteinExistence type="predicted"/>
<keyword evidence="1" id="KW-0175">Coiled coil</keyword>
<dbReference type="Gene3D" id="1.20.1480.30">
    <property type="entry name" value="Designed four-helix bundle protein"/>
    <property type="match status" value="1"/>
</dbReference>
<evidence type="ECO:0000313" key="4">
    <source>
        <dbReference type="Proteomes" id="UP000027142"/>
    </source>
</evidence>
<dbReference type="InterPro" id="IPR013783">
    <property type="entry name" value="Ig-like_fold"/>
</dbReference>
<dbReference type="Gene3D" id="2.60.40.10">
    <property type="entry name" value="Immunoglobulins"/>
    <property type="match status" value="1"/>
</dbReference>
<dbReference type="RefSeq" id="WP_051667424.1">
    <property type="nucleotide sequence ID" value="NZ_CP003923.1"/>
</dbReference>
<keyword evidence="4" id="KW-1185">Reference proteome</keyword>
<dbReference type="KEGG" id="ble:BleG1_1253"/>
<dbReference type="eggNOG" id="COG4733">
    <property type="taxonomic scope" value="Bacteria"/>
</dbReference>
<feature type="coiled-coil region" evidence="1">
    <location>
        <begin position="1914"/>
        <end position="1941"/>
    </location>
</feature>
<dbReference type="EMBL" id="CP003923">
    <property type="protein sequence ID" value="AIC93836.1"/>
    <property type="molecule type" value="Genomic_DNA"/>
</dbReference>
<dbReference type="InterPro" id="IPR010572">
    <property type="entry name" value="Tail_dom"/>
</dbReference>
<dbReference type="STRING" id="1246626.BleG1_1253"/>
<evidence type="ECO:0000259" key="2">
    <source>
        <dbReference type="Pfam" id="PF06605"/>
    </source>
</evidence>
<dbReference type="NCBIfam" id="TIGR01665">
    <property type="entry name" value="put_anti_recept"/>
    <property type="match status" value="1"/>
</dbReference>
<dbReference type="HOGENOM" id="CLU_234842_0_0_9"/>
<dbReference type="Pfam" id="PF06605">
    <property type="entry name" value="Prophage_tail"/>
    <property type="match status" value="1"/>
</dbReference>